<protein>
    <submittedName>
        <fullName evidence="5">CSON007082 protein</fullName>
    </submittedName>
</protein>
<proteinExistence type="inferred from homology"/>
<evidence type="ECO:0000256" key="3">
    <source>
        <dbReference type="SAM" id="SignalP"/>
    </source>
</evidence>
<feature type="signal peptide" evidence="3">
    <location>
        <begin position="1"/>
        <end position="20"/>
    </location>
</feature>
<dbReference type="PROSITE" id="PS00134">
    <property type="entry name" value="TRYPSIN_HIS"/>
    <property type="match status" value="1"/>
</dbReference>
<evidence type="ECO:0000256" key="2">
    <source>
        <dbReference type="ARBA" id="ARBA00024195"/>
    </source>
</evidence>
<dbReference type="PANTHER" id="PTHR24252:SF7">
    <property type="entry name" value="HYALIN"/>
    <property type="match status" value="1"/>
</dbReference>
<dbReference type="SUPFAM" id="SSF50494">
    <property type="entry name" value="Trypsin-like serine proteases"/>
    <property type="match status" value="1"/>
</dbReference>
<feature type="chain" id="PRO_5016260671" evidence="3">
    <location>
        <begin position="21"/>
        <end position="340"/>
    </location>
</feature>
<dbReference type="FunFam" id="2.40.10.10:FF:000068">
    <property type="entry name" value="transmembrane protease serine 2"/>
    <property type="match status" value="1"/>
</dbReference>
<dbReference type="EMBL" id="UFQT01002660">
    <property type="protein sequence ID" value="SSX33882.1"/>
    <property type="molecule type" value="Genomic_DNA"/>
</dbReference>
<dbReference type="AlphaFoldDB" id="A0A336MU43"/>
<dbReference type="Pfam" id="PF00089">
    <property type="entry name" value="Trypsin"/>
    <property type="match status" value="1"/>
</dbReference>
<dbReference type="VEuPathDB" id="VectorBase:CSON007082"/>
<evidence type="ECO:0000259" key="4">
    <source>
        <dbReference type="PROSITE" id="PS50240"/>
    </source>
</evidence>
<dbReference type="PROSITE" id="PS50240">
    <property type="entry name" value="TRYPSIN_DOM"/>
    <property type="match status" value="1"/>
</dbReference>
<dbReference type="InterPro" id="IPR001254">
    <property type="entry name" value="Trypsin_dom"/>
</dbReference>
<keyword evidence="3" id="KW-0732">Signal</keyword>
<organism evidence="5">
    <name type="scientific">Culicoides sonorensis</name>
    <name type="common">Biting midge</name>
    <dbReference type="NCBI Taxonomy" id="179676"/>
    <lineage>
        <taxon>Eukaryota</taxon>
        <taxon>Metazoa</taxon>
        <taxon>Ecdysozoa</taxon>
        <taxon>Arthropoda</taxon>
        <taxon>Hexapoda</taxon>
        <taxon>Insecta</taxon>
        <taxon>Pterygota</taxon>
        <taxon>Neoptera</taxon>
        <taxon>Endopterygota</taxon>
        <taxon>Diptera</taxon>
        <taxon>Nematocera</taxon>
        <taxon>Chironomoidea</taxon>
        <taxon>Ceratopogonidae</taxon>
        <taxon>Ceratopogoninae</taxon>
        <taxon>Culicoides</taxon>
        <taxon>Monoculicoides</taxon>
    </lineage>
</organism>
<dbReference type="PRINTS" id="PR00722">
    <property type="entry name" value="CHYMOTRYPSIN"/>
</dbReference>
<dbReference type="SMART" id="SM00020">
    <property type="entry name" value="Tryp_SPc"/>
    <property type="match status" value="1"/>
</dbReference>
<dbReference type="PANTHER" id="PTHR24252">
    <property type="entry name" value="ACROSIN-RELATED"/>
    <property type="match status" value="1"/>
</dbReference>
<dbReference type="CDD" id="cd00190">
    <property type="entry name" value="Tryp_SPc"/>
    <property type="match status" value="1"/>
</dbReference>
<dbReference type="GO" id="GO:0006508">
    <property type="term" value="P:proteolysis"/>
    <property type="evidence" value="ECO:0007669"/>
    <property type="project" value="InterPro"/>
</dbReference>
<evidence type="ECO:0000313" key="5">
    <source>
        <dbReference type="EMBL" id="SSX33882.1"/>
    </source>
</evidence>
<evidence type="ECO:0000256" key="1">
    <source>
        <dbReference type="ARBA" id="ARBA00023157"/>
    </source>
</evidence>
<comment type="similarity">
    <text evidence="2">Belongs to the peptidase S1 family. CLIP subfamily.</text>
</comment>
<dbReference type="InterPro" id="IPR009003">
    <property type="entry name" value="Peptidase_S1_PA"/>
</dbReference>
<gene>
    <name evidence="5" type="primary">CSON007082</name>
</gene>
<feature type="domain" description="Peptidase S1" evidence="4">
    <location>
        <begin position="43"/>
        <end position="340"/>
    </location>
</feature>
<dbReference type="GO" id="GO:0004252">
    <property type="term" value="F:serine-type endopeptidase activity"/>
    <property type="evidence" value="ECO:0007669"/>
    <property type="project" value="InterPro"/>
</dbReference>
<dbReference type="Gene3D" id="2.40.10.10">
    <property type="entry name" value="Trypsin-like serine proteases"/>
    <property type="match status" value="1"/>
</dbReference>
<accession>A0A336MU43</accession>
<dbReference type="InterPro" id="IPR001314">
    <property type="entry name" value="Peptidase_S1A"/>
</dbReference>
<name>A0A336MU43_CULSO</name>
<sequence length="340" mass="36378">MKLFKVTFILITFSIIEIFGDEVQEIVPVPPLNYTKPPYSVKIVGGSPARLHQFPWQASITSCDGKSCSICGGSLISNRYVLTAAHCAAGLTRFIIGLGSNSRNRPAITLTSNIKVVHPQYDAKSLGNDVAVIKLPWSVKSNKAIQPIILPRSNNTYDNANATVSGYGKTSAWSSSSDQLNFVDMPTSIPVELSIAVYTVPEAPCPIFSIFVYFLVGSPTLTIVLSFSRISSSDIFFFLTPPPGRVVSFVVGMLGDVTVTGDFVLSGRLAIGGGTVSSSFVELCADGPALLPPLPKCDSLSVGVLLGLLLLTRLKEEPKDDAIVVEKSQDKNGKKKVCFA</sequence>
<reference evidence="5" key="1">
    <citation type="submission" date="2018-07" db="EMBL/GenBank/DDBJ databases">
        <authorList>
            <person name="Quirk P.G."/>
            <person name="Krulwich T.A."/>
        </authorList>
    </citation>
    <scope>NUCLEOTIDE SEQUENCE</scope>
</reference>
<dbReference type="InterPro" id="IPR018114">
    <property type="entry name" value="TRYPSIN_HIS"/>
</dbReference>
<keyword evidence="1" id="KW-1015">Disulfide bond</keyword>
<dbReference type="InterPro" id="IPR043504">
    <property type="entry name" value="Peptidase_S1_PA_chymotrypsin"/>
</dbReference>